<name>R0JU03_EXST2</name>
<feature type="compositionally biased region" description="Basic residues" evidence="1">
    <location>
        <begin position="74"/>
        <end position="84"/>
    </location>
</feature>
<dbReference type="EMBL" id="KB908877">
    <property type="protein sequence ID" value="EOA81009.1"/>
    <property type="molecule type" value="Genomic_DNA"/>
</dbReference>
<organism evidence="2 3">
    <name type="scientific">Exserohilum turcicum (strain 28A)</name>
    <name type="common">Northern leaf blight fungus</name>
    <name type="synonym">Setosphaeria turcica</name>
    <dbReference type="NCBI Taxonomy" id="671987"/>
    <lineage>
        <taxon>Eukaryota</taxon>
        <taxon>Fungi</taxon>
        <taxon>Dikarya</taxon>
        <taxon>Ascomycota</taxon>
        <taxon>Pezizomycotina</taxon>
        <taxon>Dothideomycetes</taxon>
        <taxon>Pleosporomycetidae</taxon>
        <taxon>Pleosporales</taxon>
        <taxon>Pleosporineae</taxon>
        <taxon>Pleosporaceae</taxon>
        <taxon>Exserohilum</taxon>
    </lineage>
</organism>
<dbReference type="GeneID" id="19404066"/>
<protein>
    <submittedName>
        <fullName evidence="2">Uncharacterized protein</fullName>
    </submittedName>
</protein>
<sequence>MLTVATAAITTTITTKSAANPWSFFMRYWAYLSRCLGLVRCWCWCHVGKQEKKEKKKAASETLDGMPPKQRQQQQHHHHHHHHQQQQQQQQHQLYGLRTMRRLPSPPLDALDKRHRNGGDVQLTCTRPCRTIQDRRGAGHWETAAARLASWLTFLREPGVASLAPALGDACGKGFTFCIRCRKHCAMSLHDFRLAGRMVGGVQLLGIVRRRYRSFSVCAGAGKHGQVSQGRPDDEADGQDDDGGDDMGSTTVIRVASALGESGDTAGGAAVFGV</sequence>
<dbReference type="AlphaFoldDB" id="R0JU03"/>
<feature type="compositionally biased region" description="Acidic residues" evidence="1">
    <location>
        <begin position="234"/>
        <end position="245"/>
    </location>
</feature>
<dbReference type="HOGENOM" id="CLU_1016220_0_0_1"/>
<dbReference type="RefSeq" id="XP_008031260.1">
    <property type="nucleotide sequence ID" value="XM_008033069.1"/>
</dbReference>
<keyword evidence="3" id="KW-1185">Reference proteome</keyword>
<dbReference type="Proteomes" id="UP000016935">
    <property type="component" value="Unassembled WGS sequence"/>
</dbReference>
<evidence type="ECO:0000313" key="3">
    <source>
        <dbReference type="Proteomes" id="UP000016935"/>
    </source>
</evidence>
<feature type="region of interest" description="Disordered" evidence="1">
    <location>
        <begin position="222"/>
        <end position="247"/>
    </location>
</feature>
<proteinExistence type="predicted"/>
<gene>
    <name evidence="2" type="ORF">SETTUDRAFT_35893</name>
</gene>
<reference evidence="2 3" key="2">
    <citation type="journal article" date="2013" name="PLoS Genet.">
        <title>Comparative genome structure, secondary metabolite, and effector coding capacity across Cochliobolus pathogens.</title>
        <authorList>
            <person name="Condon B.J."/>
            <person name="Leng Y."/>
            <person name="Wu D."/>
            <person name="Bushley K.E."/>
            <person name="Ohm R.A."/>
            <person name="Otillar R."/>
            <person name="Martin J."/>
            <person name="Schackwitz W."/>
            <person name="Grimwood J."/>
            <person name="MohdZainudin N."/>
            <person name="Xue C."/>
            <person name="Wang R."/>
            <person name="Manning V.A."/>
            <person name="Dhillon B."/>
            <person name="Tu Z.J."/>
            <person name="Steffenson B.J."/>
            <person name="Salamov A."/>
            <person name="Sun H."/>
            <person name="Lowry S."/>
            <person name="LaButti K."/>
            <person name="Han J."/>
            <person name="Copeland A."/>
            <person name="Lindquist E."/>
            <person name="Barry K."/>
            <person name="Schmutz J."/>
            <person name="Baker S.E."/>
            <person name="Ciuffetti L.M."/>
            <person name="Grigoriev I.V."/>
            <person name="Zhong S."/>
            <person name="Turgeon B.G."/>
        </authorList>
    </citation>
    <scope>NUCLEOTIDE SEQUENCE [LARGE SCALE GENOMIC DNA]</scope>
    <source>
        <strain evidence="3">28A</strain>
    </source>
</reference>
<accession>R0JU03</accession>
<feature type="region of interest" description="Disordered" evidence="1">
    <location>
        <begin position="56"/>
        <end position="93"/>
    </location>
</feature>
<reference evidence="2 3" key="1">
    <citation type="journal article" date="2012" name="PLoS Pathog.">
        <title>Diverse lifestyles and strategies of plant pathogenesis encoded in the genomes of eighteen Dothideomycetes fungi.</title>
        <authorList>
            <person name="Ohm R.A."/>
            <person name="Feau N."/>
            <person name="Henrissat B."/>
            <person name="Schoch C.L."/>
            <person name="Horwitz B.A."/>
            <person name="Barry K.W."/>
            <person name="Condon B.J."/>
            <person name="Copeland A.C."/>
            <person name="Dhillon B."/>
            <person name="Glaser F."/>
            <person name="Hesse C.N."/>
            <person name="Kosti I."/>
            <person name="LaButti K."/>
            <person name="Lindquist E.A."/>
            <person name="Lucas S."/>
            <person name="Salamov A.A."/>
            <person name="Bradshaw R.E."/>
            <person name="Ciuffetti L."/>
            <person name="Hamelin R.C."/>
            <person name="Kema G.H.J."/>
            <person name="Lawrence C."/>
            <person name="Scott J.A."/>
            <person name="Spatafora J.W."/>
            <person name="Turgeon B.G."/>
            <person name="de Wit P.J.G.M."/>
            <person name="Zhong S."/>
            <person name="Goodwin S.B."/>
            <person name="Grigoriev I.V."/>
        </authorList>
    </citation>
    <scope>NUCLEOTIDE SEQUENCE [LARGE SCALE GENOMIC DNA]</scope>
    <source>
        <strain evidence="3">28A</strain>
    </source>
</reference>
<evidence type="ECO:0000313" key="2">
    <source>
        <dbReference type="EMBL" id="EOA81009.1"/>
    </source>
</evidence>
<evidence type="ECO:0000256" key="1">
    <source>
        <dbReference type="SAM" id="MobiDB-lite"/>
    </source>
</evidence>